<keyword evidence="18" id="KW-1185">Reference proteome</keyword>
<dbReference type="GO" id="GO:0004177">
    <property type="term" value="F:aminopeptidase activity"/>
    <property type="evidence" value="ECO:0007669"/>
    <property type="project" value="UniProtKB-KW"/>
</dbReference>
<dbReference type="OMA" id="IWDSENH"/>
<dbReference type="InterPro" id="IPR029058">
    <property type="entry name" value="AB_hydrolase_fold"/>
</dbReference>
<dbReference type="EMBL" id="KI658623">
    <property type="protein sequence ID" value="ETN81835.1"/>
    <property type="molecule type" value="Genomic_DNA"/>
</dbReference>
<dbReference type="Pfam" id="PF00930">
    <property type="entry name" value="DPPIV_N"/>
    <property type="match status" value="1"/>
</dbReference>
<evidence type="ECO:0000256" key="4">
    <source>
        <dbReference type="ARBA" id="ARBA00022670"/>
    </source>
</evidence>
<comment type="function">
    <text evidence="13">Removes N-terminal dipeptides sequentially from polypeptides. Essential for control of distal tip cell migration.</text>
</comment>
<dbReference type="GO" id="GO:0012505">
    <property type="term" value="C:endomembrane system"/>
    <property type="evidence" value="ECO:0007669"/>
    <property type="project" value="UniProtKB-SubCell"/>
</dbReference>
<dbReference type="Pfam" id="PF00326">
    <property type="entry name" value="Peptidase_S9"/>
    <property type="match status" value="1"/>
</dbReference>
<proteinExistence type="inferred from homology"/>
<accession>W2TIB4</accession>
<evidence type="ECO:0000256" key="14">
    <source>
        <dbReference type="SAM" id="Phobius"/>
    </source>
</evidence>
<evidence type="ECO:0000256" key="5">
    <source>
        <dbReference type="ARBA" id="ARBA00022692"/>
    </source>
</evidence>
<evidence type="ECO:0000313" key="18">
    <source>
        <dbReference type="Proteomes" id="UP000053676"/>
    </source>
</evidence>
<dbReference type="GO" id="GO:0005886">
    <property type="term" value="C:plasma membrane"/>
    <property type="evidence" value="ECO:0007669"/>
    <property type="project" value="TreeGrafter"/>
</dbReference>
<evidence type="ECO:0000313" key="17">
    <source>
        <dbReference type="EMBL" id="ETN81835.1"/>
    </source>
</evidence>
<keyword evidence="10 14" id="KW-0472">Membrane</keyword>
<dbReference type="GO" id="GO:0008236">
    <property type="term" value="F:serine-type peptidase activity"/>
    <property type="evidence" value="ECO:0007669"/>
    <property type="project" value="UniProtKB-KW"/>
</dbReference>
<keyword evidence="4" id="KW-0645">Protease</keyword>
<evidence type="ECO:0000256" key="12">
    <source>
        <dbReference type="ARBA" id="ARBA00037847"/>
    </source>
</evidence>
<evidence type="ECO:0000256" key="3">
    <source>
        <dbReference type="ARBA" id="ARBA00022438"/>
    </source>
</evidence>
<keyword evidence="8" id="KW-0735">Signal-anchor</keyword>
<dbReference type="GO" id="GO:0008239">
    <property type="term" value="F:dipeptidyl-peptidase activity"/>
    <property type="evidence" value="ECO:0007669"/>
    <property type="project" value="TreeGrafter"/>
</dbReference>
<keyword evidence="9 14" id="KW-1133">Transmembrane helix</keyword>
<dbReference type="PANTHER" id="PTHR11731:SF200">
    <property type="entry name" value="DIPEPTIDYL PEPTIDASE 10, ISOFORM B"/>
    <property type="match status" value="1"/>
</dbReference>
<dbReference type="KEGG" id="nai:NECAME_00185"/>
<dbReference type="InterPro" id="IPR050278">
    <property type="entry name" value="Serine_Prot_S9B/DPPIV"/>
</dbReference>
<evidence type="ECO:0000259" key="15">
    <source>
        <dbReference type="Pfam" id="PF00326"/>
    </source>
</evidence>
<dbReference type="InterPro" id="IPR001375">
    <property type="entry name" value="Peptidase_S9_cat"/>
</dbReference>
<dbReference type="Proteomes" id="UP000053676">
    <property type="component" value="Unassembled WGS sequence"/>
</dbReference>
<dbReference type="InterPro" id="IPR002469">
    <property type="entry name" value="Peptidase_S9B_N"/>
</dbReference>
<keyword evidence="7" id="KW-0720">Serine protease</keyword>
<dbReference type="Gene3D" id="3.40.50.1820">
    <property type="entry name" value="alpha/beta hydrolase"/>
    <property type="match status" value="1"/>
</dbReference>
<name>W2TIB4_NECAM</name>
<keyword evidence="5 14" id="KW-0812">Transmembrane</keyword>
<comment type="subcellular location">
    <subcellularLocation>
        <location evidence="12">Endomembrane system</location>
        <topology evidence="12">Single-pass membrane protein</topology>
    </subcellularLocation>
    <subcellularLocation>
        <location evidence="1">Membrane</location>
        <topology evidence="1">Single-pass type II membrane protein</topology>
    </subcellularLocation>
</comment>
<evidence type="ECO:0000256" key="8">
    <source>
        <dbReference type="ARBA" id="ARBA00022968"/>
    </source>
</evidence>
<evidence type="ECO:0000256" key="1">
    <source>
        <dbReference type="ARBA" id="ARBA00004606"/>
    </source>
</evidence>
<organism evidence="17 18">
    <name type="scientific">Necator americanus</name>
    <name type="common">Human hookworm</name>
    <dbReference type="NCBI Taxonomy" id="51031"/>
    <lineage>
        <taxon>Eukaryota</taxon>
        <taxon>Metazoa</taxon>
        <taxon>Ecdysozoa</taxon>
        <taxon>Nematoda</taxon>
        <taxon>Chromadorea</taxon>
        <taxon>Rhabditida</taxon>
        <taxon>Rhabditina</taxon>
        <taxon>Rhabditomorpha</taxon>
        <taxon>Strongyloidea</taxon>
        <taxon>Ancylostomatidae</taxon>
        <taxon>Bunostominae</taxon>
        <taxon>Necator</taxon>
    </lineage>
</organism>
<sequence length="828" mass="94434">MALFQSEAARKAASQDYVSLEELGNGGPQERDWRGIATALLVIMFICSLIALAVYLFTPMAAAVDSSRVPINLTTMGLLRSPISDVHFVGDAIVYENINQGYMRLPLDTMKPEPLLDRSSLLMYTREEPSHDLRYFALFKPTSDQVRSFLLSVYRHSLAKEKKAEDFFLLQVSAKFNATYAISILNRETLLAYKVGIAKTEDEAQRIFIWNPVSDDYIFWQDGHLYYSDSADSDTSVRISNGGPNWEHGIFDWVYEEEIFGRGSQAVWWSERGEKLAFLSREKTKEKSVMMISYSHEEPYPNVVELQYPKTHEKRLPTYAINVWDKKTRELKHMDVQLRDSTAFHYLYGVKWVVMRDEELLVATWANRLQTHISVTICSYTSGICKLIFEYKYPSKTWAEPTDFSSILSSDDAIYMLLPRTRADGNSYQHIAKVTIQGDAAKGAKGVKWAKSSFLSLGDFDVVELEAYDRDNDIMQTTTDAWECVSCKFSNCTYQVNHLTSDFKRILTFCKASGCFLTVDSRLHPYNENRAYSWIGPAHPHYYLGDIIEGKTENLIEILRDEEYERRLATTLLPLVISETAPLAQGYEARVKILLPPDQPSRSSSRSLPVLLKVYAGPGPQMASDEFTLGFEEFLVTSRNFAVVTIDGRGSNGRGWKYRGAIYGALGTVEIEDQIEGVRQVMKKYPFLDAHRLSVFGWSYGGFAAALMSEKAPELFFKCVISVAPVANFLYYDTTYSERYMGSADKSAYDASDITKNVSNFKKTRLLLVHGLYDDNVHFQHSALLMEALQRKDIDFDVMVYPNQDHAIGRRNHLYHKMTSFLDQCAKR</sequence>
<keyword evidence="3" id="KW-0031">Aminopeptidase</keyword>
<dbReference type="PANTHER" id="PTHR11731">
    <property type="entry name" value="PROTEASE FAMILY S9B,C DIPEPTIDYL-PEPTIDASE IV-RELATED"/>
    <property type="match status" value="1"/>
</dbReference>
<dbReference type="FunFam" id="3.40.50.1820:FF:000003">
    <property type="entry name" value="Dipeptidyl peptidase 4"/>
    <property type="match status" value="1"/>
</dbReference>
<evidence type="ECO:0000256" key="11">
    <source>
        <dbReference type="ARBA" id="ARBA00023180"/>
    </source>
</evidence>
<feature type="domain" description="Peptidase S9 prolyl oligopeptidase catalytic" evidence="15">
    <location>
        <begin position="632"/>
        <end position="827"/>
    </location>
</feature>
<dbReference type="AlphaFoldDB" id="W2TIB4"/>
<gene>
    <name evidence="17" type="ORF">NECAME_00185</name>
</gene>
<evidence type="ECO:0000259" key="16">
    <source>
        <dbReference type="Pfam" id="PF00930"/>
    </source>
</evidence>
<dbReference type="SUPFAM" id="SSF82171">
    <property type="entry name" value="DPP6 N-terminal domain-like"/>
    <property type="match status" value="1"/>
</dbReference>
<comment type="similarity">
    <text evidence="2">Belongs to the peptidase S9B family. DPPIV subfamily.</text>
</comment>
<protein>
    <submittedName>
        <fullName evidence="17">Peptidase, S9A/B/C family, catalytic domain protein</fullName>
    </submittedName>
</protein>
<feature type="transmembrane region" description="Helical" evidence="14">
    <location>
        <begin position="36"/>
        <end position="58"/>
    </location>
</feature>
<evidence type="ECO:0000256" key="9">
    <source>
        <dbReference type="ARBA" id="ARBA00022989"/>
    </source>
</evidence>
<keyword evidence="11" id="KW-0325">Glycoprotein</keyword>
<dbReference type="Gene3D" id="2.140.10.30">
    <property type="entry name" value="Dipeptidylpeptidase IV, N-terminal domain"/>
    <property type="match status" value="1"/>
</dbReference>
<dbReference type="SUPFAM" id="SSF53474">
    <property type="entry name" value="alpha/beta-Hydrolases"/>
    <property type="match status" value="1"/>
</dbReference>
<dbReference type="OrthoDB" id="16520at2759"/>
<evidence type="ECO:0000256" key="2">
    <source>
        <dbReference type="ARBA" id="ARBA00010036"/>
    </source>
</evidence>
<evidence type="ECO:0000256" key="6">
    <source>
        <dbReference type="ARBA" id="ARBA00022801"/>
    </source>
</evidence>
<evidence type="ECO:0000256" key="7">
    <source>
        <dbReference type="ARBA" id="ARBA00022825"/>
    </source>
</evidence>
<evidence type="ECO:0000256" key="13">
    <source>
        <dbReference type="ARBA" id="ARBA00058505"/>
    </source>
</evidence>
<keyword evidence="6" id="KW-0378">Hydrolase</keyword>
<reference evidence="18" key="1">
    <citation type="journal article" date="2014" name="Nat. Genet.">
        <title>Genome of the human hookworm Necator americanus.</title>
        <authorList>
            <person name="Tang Y.T."/>
            <person name="Gao X."/>
            <person name="Rosa B.A."/>
            <person name="Abubucker S."/>
            <person name="Hallsworth-Pepin K."/>
            <person name="Martin J."/>
            <person name="Tyagi R."/>
            <person name="Heizer E."/>
            <person name="Zhang X."/>
            <person name="Bhonagiri-Palsikar V."/>
            <person name="Minx P."/>
            <person name="Warren W.C."/>
            <person name="Wang Q."/>
            <person name="Zhan B."/>
            <person name="Hotez P.J."/>
            <person name="Sternberg P.W."/>
            <person name="Dougall A."/>
            <person name="Gaze S.T."/>
            <person name="Mulvenna J."/>
            <person name="Sotillo J."/>
            <person name="Ranganathan S."/>
            <person name="Rabelo E.M."/>
            <person name="Wilson R.K."/>
            <person name="Felgner P.L."/>
            <person name="Bethony J."/>
            <person name="Hawdon J.M."/>
            <person name="Gasser R.B."/>
            <person name="Loukas A."/>
            <person name="Mitreva M."/>
        </authorList>
    </citation>
    <scope>NUCLEOTIDE SEQUENCE [LARGE SCALE GENOMIC DNA]</scope>
</reference>
<feature type="domain" description="Dipeptidylpeptidase IV N-terminal" evidence="16">
    <location>
        <begin position="178"/>
        <end position="473"/>
    </location>
</feature>
<evidence type="ECO:0000256" key="10">
    <source>
        <dbReference type="ARBA" id="ARBA00023136"/>
    </source>
</evidence>
<dbReference type="GO" id="GO:0006508">
    <property type="term" value="P:proteolysis"/>
    <property type="evidence" value="ECO:0007669"/>
    <property type="project" value="UniProtKB-KW"/>
</dbReference>